<evidence type="ECO:0000256" key="1">
    <source>
        <dbReference type="SAM" id="MobiDB-lite"/>
    </source>
</evidence>
<proteinExistence type="predicted"/>
<feature type="compositionally biased region" description="Acidic residues" evidence="1">
    <location>
        <begin position="415"/>
        <end position="430"/>
    </location>
</feature>
<reference evidence="2 3" key="1">
    <citation type="journal article" date="2015" name="Genome Biol. Evol.">
        <title>Phylogenomic analyses indicate that early fungi evolved digesting cell walls of algal ancestors of land plants.</title>
        <authorList>
            <person name="Chang Y."/>
            <person name="Wang S."/>
            <person name="Sekimoto S."/>
            <person name="Aerts A.L."/>
            <person name="Choi C."/>
            <person name="Clum A."/>
            <person name="LaButti K.M."/>
            <person name="Lindquist E.A."/>
            <person name="Yee Ngan C."/>
            <person name="Ohm R.A."/>
            <person name="Salamov A.A."/>
            <person name="Grigoriev I.V."/>
            <person name="Spatafora J.W."/>
            <person name="Berbee M.L."/>
        </authorList>
    </citation>
    <scope>NUCLEOTIDE SEQUENCE [LARGE SCALE GENOMIC DNA]</scope>
    <source>
        <strain evidence="2 3">NRRL 1564</strain>
    </source>
</reference>
<feature type="compositionally biased region" description="Basic and acidic residues" evidence="1">
    <location>
        <begin position="80"/>
        <end position="93"/>
    </location>
</feature>
<feature type="compositionally biased region" description="Polar residues" evidence="1">
    <location>
        <begin position="318"/>
        <end position="340"/>
    </location>
</feature>
<sequence>MADTTQSTAEVGITTLDGQMEDFGLVDYEPPVADTQLAEPSDSKPADEVENAEDGLIDYQESDYESDHGAEFVDTEEGCYESKADDTNDRRSESGIVATPNVPLEQPNISVAQKEHYFDADDVMVISDEEKDAVRANDQDQFSDAGDAKDYGNYYSEDNQRWNESDIESGGFVPETWVYSEGEWVVYLGPEQRSYTKEFQLGLFALHLYQLMNVLHGDFLLGDDMEVALEFPSLDLVIDQRDPESRQLDLKQLYNCHVAAVEMGKLSLDYANSPYYSSALQGTFCPLPESFSFVIRTRHKISHTLFRIMDTANEHAKQQTQDLSQDSDHPQNTSTVSNSDKQNEEQPVVVDVEDVEVVENGGDADDQDAANGQILEEVDTAELIHEVEDEEEDEDEDEDFVPGDEEKEDHILDPDAVDEEDEGDNDELEEGTSASHVEEETEEVEEEGAKTRVDSQCASPSNKRTKEQQDTDSKTENVVEEEPVSKKAKSDEVDQQQTVV</sequence>
<gene>
    <name evidence="2" type="ORF">COEREDRAFT_83867</name>
</gene>
<evidence type="ECO:0000313" key="2">
    <source>
        <dbReference type="EMBL" id="PIA12855.1"/>
    </source>
</evidence>
<feature type="compositionally biased region" description="Acidic residues" evidence="1">
    <location>
        <begin position="48"/>
        <end position="64"/>
    </location>
</feature>
<protein>
    <submittedName>
        <fullName evidence="2">Uncharacterized protein</fullName>
    </submittedName>
</protein>
<feature type="compositionally biased region" description="Basic and acidic residues" evidence="1">
    <location>
        <begin position="464"/>
        <end position="492"/>
    </location>
</feature>
<evidence type="ECO:0000313" key="3">
    <source>
        <dbReference type="Proteomes" id="UP000242474"/>
    </source>
</evidence>
<feature type="region of interest" description="Disordered" evidence="1">
    <location>
        <begin position="385"/>
        <end position="500"/>
    </location>
</feature>
<keyword evidence="3" id="KW-1185">Reference proteome</keyword>
<dbReference type="Proteomes" id="UP000242474">
    <property type="component" value="Unassembled WGS sequence"/>
</dbReference>
<dbReference type="OrthoDB" id="5600357at2759"/>
<feature type="region of interest" description="Disordered" evidence="1">
    <location>
        <begin position="314"/>
        <end position="349"/>
    </location>
</feature>
<dbReference type="EMBL" id="KZ303563">
    <property type="protein sequence ID" value="PIA12855.1"/>
    <property type="molecule type" value="Genomic_DNA"/>
</dbReference>
<feature type="non-terminal residue" evidence="2">
    <location>
        <position position="500"/>
    </location>
</feature>
<name>A0A2G5B1G3_COERN</name>
<organism evidence="2 3">
    <name type="scientific">Coemansia reversa (strain ATCC 12441 / NRRL 1564)</name>
    <dbReference type="NCBI Taxonomy" id="763665"/>
    <lineage>
        <taxon>Eukaryota</taxon>
        <taxon>Fungi</taxon>
        <taxon>Fungi incertae sedis</taxon>
        <taxon>Zoopagomycota</taxon>
        <taxon>Kickxellomycotina</taxon>
        <taxon>Kickxellomycetes</taxon>
        <taxon>Kickxellales</taxon>
        <taxon>Kickxellaceae</taxon>
        <taxon>Coemansia</taxon>
    </lineage>
</organism>
<dbReference type="AlphaFoldDB" id="A0A2G5B1G3"/>
<feature type="compositionally biased region" description="Acidic residues" evidence="1">
    <location>
        <begin position="387"/>
        <end position="407"/>
    </location>
</feature>
<accession>A0A2G5B1G3</accession>
<feature type="region of interest" description="Disordered" evidence="1">
    <location>
        <begin position="29"/>
        <end position="101"/>
    </location>
</feature>